<dbReference type="InterPro" id="IPR000210">
    <property type="entry name" value="BTB/POZ_dom"/>
</dbReference>
<dbReference type="AlphaFoldDB" id="A0A8X6YPM0"/>
<reference evidence="2" key="1">
    <citation type="submission" date="2020-08" db="EMBL/GenBank/DDBJ databases">
        <title>Multicomponent nature underlies the extraordinary mechanical properties of spider dragline silk.</title>
        <authorList>
            <person name="Kono N."/>
            <person name="Nakamura H."/>
            <person name="Mori M."/>
            <person name="Yoshida Y."/>
            <person name="Ohtoshi R."/>
            <person name="Malay A.D."/>
            <person name="Moran D.A.P."/>
            <person name="Tomita M."/>
            <person name="Numata K."/>
            <person name="Arakawa K."/>
        </authorList>
    </citation>
    <scope>NUCLEOTIDE SEQUENCE</scope>
</reference>
<sequence length="403" mass="47051">MSSNSEVTETSIDLIIKDFTSVIGPDNHFMYEKKKRCGNYIFCVSMVPGGFELLNKGYLLVNVNEIRHSELSMWLETFDILRWTISIIDVNGIEKHFVSSHRIVDFSSRRDIFCELKAEKYLKLSFLLEHADELLPEDVLTLRYDISYVSCAGKKNELEYDYLLKEWQEKFYLPTNELSPTDLMKKNKVTLQNKPLVRHENVTIKKNNISNFCVPDTSLENKKRHTINNESNSKENICKLEENDWTIKTSTTKVVVSLTEGKCTYGNKLVSASPVFKCMMNIDMKEKHTKYIDLSHIEANIFFDLLYYLQNGILSNDSYFNVQKLYAIAHMYMMEELQHVCAVYIARSLNFANFHDAKSFAYFYADEYLVGLVKSKYCEIFGIVHNSFEGQQNEDRPDYDCYM</sequence>
<dbReference type="InterPro" id="IPR011333">
    <property type="entry name" value="SKP1/BTB/POZ_sf"/>
</dbReference>
<feature type="domain" description="BTB" evidence="1">
    <location>
        <begin position="253"/>
        <end position="349"/>
    </location>
</feature>
<evidence type="ECO:0000313" key="2">
    <source>
        <dbReference type="EMBL" id="GFY74237.1"/>
    </source>
</evidence>
<accession>A0A8X6YPM0</accession>
<dbReference type="Proteomes" id="UP000886998">
    <property type="component" value="Unassembled WGS sequence"/>
</dbReference>
<gene>
    <name evidence="2" type="primary">NCL1_29438</name>
    <name evidence="2" type="ORF">TNIN_135361</name>
</gene>
<dbReference type="Pfam" id="PF00651">
    <property type="entry name" value="BTB"/>
    <property type="match status" value="1"/>
</dbReference>
<name>A0A8X6YPM0_9ARAC</name>
<dbReference type="PANTHER" id="PTHR24413">
    <property type="entry name" value="SPECKLE-TYPE POZ PROTEIN"/>
    <property type="match status" value="1"/>
</dbReference>
<dbReference type="OrthoDB" id="6425238at2759"/>
<keyword evidence="3" id="KW-1185">Reference proteome</keyword>
<dbReference type="SMART" id="SM00225">
    <property type="entry name" value="BTB"/>
    <property type="match status" value="1"/>
</dbReference>
<evidence type="ECO:0000313" key="3">
    <source>
        <dbReference type="Proteomes" id="UP000886998"/>
    </source>
</evidence>
<dbReference type="SUPFAM" id="SSF49599">
    <property type="entry name" value="TRAF domain-like"/>
    <property type="match status" value="1"/>
</dbReference>
<dbReference type="Gene3D" id="3.30.710.10">
    <property type="entry name" value="Potassium Channel Kv1.1, Chain A"/>
    <property type="match status" value="1"/>
</dbReference>
<dbReference type="SUPFAM" id="SSF54695">
    <property type="entry name" value="POZ domain"/>
    <property type="match status" value="1"/>
</dbReference>
<proteinExistence type="predicted"/>
<evidence type="ECO:0000259" key="1">
    <source>
        <dbReference type="SMART" id="SM00225"/>
    </source>
</evidence>
<comment type="caution">
    <text evidence="2">The sequence shown here is derived from an EMBL/GenBank/DDBJ whole genome shotgun (WGS) entry which is preliminary data.</text>
</comment>
<dbReference type="EMBL" id="BMAV01020616">
    <property type="protein sequence ID" value="GFY74237.1"/>
    <property type="molecule type" value="Genomic_DNA"/>
</dbReference>
<organism evidence="2 3">
    <name type="scientific">Trichonephila inaurata madagascariensis</name>
    <dbReference type="NCBI Taxonomy" id="2747483"/>
    <lineage>
        <taxon>Eukaryota</taxon>
        <taxon>Metazoa</taxon>
        <taxon>Ecdysozoa</taxon>
        <taxon>Arthropoda</taxon>
        <taxon>Chelicerata</taxon>
        <taxon>Arachnida</taxon>
        <taxon>Araneae</taxon>
        <taxon>Araneomorphae</taxon>
        <taxon>Entelegynae</taxon>
        <taxon>Araneoidea</taxon>
        <taxon>Nephilidae</taxon>
        <taxon>Trichonephila</taxon>
        <taxon>Trichonephila inaurata</taxon>
    </lineage>
</organism>
<protein>
    <submittedName>
        <fullName evidence="2">BTB domain-containing protein</fullName>
    </submittedName>
</protein>